<name>A0A0Q3HJ31_BRADI</name>
<gene>
    <name evidence="2" type="ORF">BRADI_4g17206v3</name>
</gene>
<dbReference type="InParanoid" id="A0A0Q3HJ31"/>
<evidence type="ECO:0000313" key="3">
    <source>
        <dbReference type="EnsemblPlants" id="KQJ88347"/>
    </source>
</evidence>
<sequence>MLSSSISLGQTIGHDIIYNSQSTPGSSHASSQSIQSDGMDGAGTSADCNNSAMNVEINDTAIGLDQQWGST</sequence>
<reference evidence="3" key="3">
    <citation type="submission" date="2018-08" db="UniProtKB">
        <authorList>
            <consortium name="EnsemblPlants"/>
        </authorList>
    </citation>
    <scope>IDENTIFICATION</scope>
    <source>
        <strain evidence="3">cv. Bd21</strain>
    </source>
</reference>
<evidence type="ECO:0000313" key="2">
    <source>
        <dbReference type="EMBL" id="KQJ88347.1"/>
    </source>
</evidence>
<proteinExistence type="predicted"/>
<protein>
    <submittedName>
        <fullName evidence="2 3">Uncharacterized protein</fullName>
    </submittedName>
</protein>
<dbReference type="Gramene" id="KQJ88347">
    <property type="protein sequence ID" value="KQJ88347"/>
    <property type="gene ID" value="BRADI_4g17206v3"/>
</dbReference>
<reference evidence="2 3" key="1">
    <citation type="journal article" date="2010" name="Nature">
        <title>Genome sequencing and analysis of the model grass Brachypodium distachyon.</title>
        <authorList>
            <consortium name="International Brachypodium Initiative"/>
        </authorList>
    </citation>
    <scope>NUCLEOTIDE SEQUENCE [LARGE SCALE GENOMIC DNA]</scope>
    <source>
        <strain evidence="2 3">Bd21</strain>
    </source>
</reference>
<feature type="compositionally biased region" description="Low complexity" evidence="1">
    <location>
        <begin position="26"/>
        <end position="36"/>
    </location>
</feature>
<evidence type="ECO:0000313" key="4">
    <source>
        <dbReference type="Proteomes" id="UP000008810"/>
    </source>
</evidence>
<dbReference type="AlphaFoldDB" id="A0A0Q3HJ31"/>
<evidence type="ECO:0000256" key="1">
    <source>
        <dbReference type="SAM" id="MobiDB-lite"/>
    </source>
</evidence>
<dbReference type="EnsemblPlants" id="KQJ88347">
    <property type="protein sequence ID" value="KQJ88347"/>
    <property type="gene ID" value="BRADI_4g17206v3"/>
</dbReference>
<dbReference type="EMBL" id="CM000883">
    <property type="protein sequence ID" value="KQJ88347.1"/>
    <property type="molecule type" value="Genomic_DNA"/>
</dbReference>
<feature type="region of interest" description="Disordered" evidence="1">
    <location>
        <begin position="17"/>
        <end position="50"/>
    </location>
</feature>
<organism evidence="2">
    <name type="scientific">Brachypodium distachyon</name>
    <name type="common">Purple false brome</name>
    <name type="synonym">Trachynia distachya</name>
    <dbReference type="NCBI Taxonomy" id="15368"/>
    <lineage>
        <taxon>Eukaryota</taxon>
        <taxon>Viridiplantae</taxon>
        <taxon>Streptophyta</taxon>
        <taxon>Embryophyta</taxon>
        <taxon>Tracheophyta</taxon>
        <taxon>Spermatophyta</taxon>
        <taxon>Magnoliopsida</taxon>
        <taxon>Liliopsida</taxon>
        <taxon>Poales</taxon>
        <taxon>Poaceae</taxon>
        <taxon>BOP clade</taxon>
        <taxon>Pooideae</taxon>
        <taxon>Stipodae</taxon>
        <taxon>Brachypodieae</taxon>
        <taxon>Brachypodium</taxon>
    </lineage>
</organism>
<keyword evidence="4" id="KW-1185">Reference proteome</keyword>
<dbReference type="Proteomes" id="UP000008810">
    <property type="component" value="Chromosome 4"/>
</dbReference>
<reference evidence="2" key="2">
    <citation type="submission" date="2017-06" db="EMBL/GenBank/DDBJ databases">
        <title>WGS assembly of Brachypodium distachyon.</title>
        <authorList>
            <consortium name="The International Brachypodium Initiative"/>
            <person name="Lucas S."/>
            <person name="Harmon-Smith M."/>
            <person name="Lail K."/>
            <person name="Tice H."/>
            <person name="Grimwood J."/>
            <person name="Bruce D."/>
            <person name="Barry K."/>
            <person name="Shu S."/>
            <person name="Lindquist E."/>
            <person name="Wang M."/>
            <person name="Pitluck S."/>
            <person name="Vogel J.P."/>
            <person name="Garvin D.F."/>
            <person name="Mockler T.C."/>
            <person name="Schmutz J."/>
            <person name="Rokhsar D."/>
            <person name="Bevan M.W."/>
        </authorList>
    </citation>
    <scope>NUCLEOTIDE SEQUENCE</scope>
    <source>
        <strain evidence="2">Bd21</strain>
    </source>
</reference>
<accession>A0A0Q3HJ31</accession>